<dbReference type="Proteomes" id="UP000029736">
    <property type="component" value="Unassembled WGS sequence"/>
</dbReference>
<dbReference type="AlphaFoldDB" id="A0A098S9E5"/>
<name>A0A098S9E5_9BACT</name>
<sequence>MILFATITTAQDSPWSVQTSLGYQQFEIFNDFRTELMTFENGNSGRSTGNVTYPIRSMQFGIGLNYAIHPRWTASLQVNYTGWKGEYGTDRSMTFNAVAENEVTHSPRSPRALRLAQFNLIGYYHLNGIGAKSQWQIGTGVSGAFRRHRYETLARYNITSTYDLEVLESQIETLDKWIVGIPLSARVLIPATERLQLGAQLDFTFFASEAFHRSLVLIAAHTF</sequence>
<comment type="caution">
    <text evidence="1">The sequence shown here is derived from an EMBL/GenBank/DDBJ whole genome shotgun (WGS) entry which is preliminary data.</text>
</comment>
<keyword evidence="2" id="KW-1185">Reference proteome</keyword>
<gene>
    <name evidence="1" type="ORF">IX84_13125</name>
</gene>
<organism evidence="1 2">
    <name type="scientific">Phaeodactylibacter xiamenensis</name>
    <dbReference type="NCBI Taxonomy" id="1524460"/>
    <lineage>
        <taxon>Bacteria</taxon>
        <taxon>Pseudomonadati</taxon>
        <taxon>Bacteroidota</taxon>
        <taxon>Saprospiria</taxon>
        <taxon>Saprospirales</taxon>
        <taxon>Haliscomenobacteraceae</taxon>
        <taxon>Phaeodactylibacter</taxon>
    </lineage>
</organism>
<evidence type="ECO:0000313" key="2">
    <source>
        <dbReference type="Proteomes" id="UP000029736"/>
    </source>
</evidence>
<accession>A0A098S9E5</accession>
<protein>
    <recommendedName>
        <fullName evidence="3">Outer membrane protein beta-barrel domain-containing protein</fullName>
    </recommendedName>
</protein>
<dbReference type="EMBL" id="JPOS01000033">
    <property type="protein sequence ID" value="KGE87717.1"/>
    <property type="molecule type" value="Genomic_DNA"/>
</dbReference>
<dbReference type="STRING" id="1524460.IX84_13125"/>
<evidence type="ECO:0008006" key="3">
    <source>
        <dbReference type="Google" id="ProtNLM"/>
    </source>
</evidence>
<evidence type="ECO:0000313" key="1">
    <source>
        <dbReference type="EMBL" id="KGE87717.1"/>
    </source>
</evidence>
<proteinExistence type="predicted"/>
<reference evidence="1 2" key="1">
    <citation type="journal article" date="2014" name="Int. J. Syst. Evol. Microbiol.">
        <title>Phaeodactylibacter xiamenensis gen. nov., sp. nov., a member of the family Saprospiraceae isolated from the marine alga Phaeodactylum tricornutum.</title>
        <authorList>
            <person name="Chen Z.Jr."/>
            <person name="Lei X."/>
            <person name="Lai Q."/>
            <person name="Li Y."/>
            <person name="Zhang B."/>
            <person name="Zhang J."/>
            <person name="Zhang H."/>
            <person name="Yang L."/>
            <person name="Zheng W."/>
            <person name="Tian Y."/>
            <person name="Yu Z."/>
            <person name="Xu H.Jr."/>
            <person name="Zheng T."/>
        </authorList>
    </citation>
    <scope>NUCLEOTIDE SEQUENCE [LARGE SCALE GENOMIC DNA]</scope>
    <source>
        <strain evidence="1 2">KD52</strain>
    </source>
</reference>
<dbReference type="SUPFAM" id="SSF56935">
    <property type="entry name" value="Porins"/>
    <property type="match status" value="1"/>
</dbReference>